<feature type="chain" id="PRO_5045326535" description="Nuclear transport factor 2 family protein" evidence="1">
    <location>
        <begin position="19"/>
        <end position="139"/>
    </location>
</feature>
<keyword evidence="1" id="KW-0732">Signal</keyword>
<dbReference type="EMBL" id="JAMSCK010000002">
    <property type="protein sequence ID" value="MCM8568917.1"/>
    <property type="molecule type" value="Genomic_DNA"/>
</dbReference>
<evidence type="ECO:0008006" key="4">
    <source>
        <dbReference type="Google" id="ProtNLM"/>
    </source>
</evidence>
<name>A0ABT0Z172_9FLAO</name>
<dbReference type="InterPro" id="IPR032710">
    <property type="entry name" value="NTF2-like_dom_sf"/>
</dbReference>
<dbReference type="Gene3D" id="3.10.450.50">
    <property type="match status" value="1"/>
</dbReference>
<accession>A0ABT0Z172</accession>
<dbReference type="SUPFAM" id="SSF54427">
    <property type="entry name" value="NTF2-like"/>
    <property type="match status" value="1"/>
</dbReference>
<evidence type="ECO:0000313" key="2">
    <source>
        <dbReference type="EMBL" id="MCM8568917.1"/>
    </source>
</evidence>
<organism evidence="2 3">
    <name type="scientific">Gramella jeungdoensis</name>
    <dbReference type="NCBI Taxonomy" id="708091"/>
    <lineage>
        <taxon>Bacteria</taxon>
        <taxon>Pseudomonadati</taxon>
        <taxon>Bacteroidota</taxon>
        <taxon>Flavobacteriia</taxon>
        <taxon>Flavobacteriales</taxon>
        <taxon>Flavobacteriaceae</taxon>
        <taxon>Christiangramia</taxon>
    </lineage>
</organism>
<sequence length="139" mass="16044">MKMIVCSLMLLLSLSVYSQSRTTQDVYRHHEEALLNKNKTEIMKDYDENSVMITPDGKVYKGLEEISKTFDYAFAEFFPQKIEMQKLHEVIKEEVVFLVYKIIDGTSGEVVTPYAVDTFVIEAGKIRYQTIASQMPEVD</sequence>
<evidence type="ECO:0000313" key="3">
    <source>
        <dbReference type="Proteomes" id="UP001155077"/>
    </source>
</evidence>
<reference evidence="2" key="1">
    <citation type="submission" date="2022-06" db="EMBL/GenBank/DDBJ databases">
        <title>Gramella sediminis sp. nov., isolated from deep-sea sediment of the Indian Ocean.</title>
        <authorList>
            <person name="Yang L."/>
        </authorList>
    </citation>
    <scope>NUCLEOTIDE SEQUENCE</scope>
    <source>
        <strain evidence="2">HMD3159</strain>
    </source>
</reference>
<protein>
    <recommendedName>
        <fullName evidence="4">Nuclear transport factor 2 family protein</fullName>
    </recommendedName>
</protein>
<dbReference type="Proteomes" id="UP001155077">
    <property type="component" value="Unassembled WGS sequence"/>
</dbReference>
<gene>
    <name evidence="2" type="ORF">NE848_05980</name>
</gene>
<evidence type="ECO:0000256" key="1">
    <source>
        <dbReference type="SAM" id="SignalP"/>
    </source>
</evidence>
<keyword evidence="3" id="KW-1185">Reference proteome</keyword>
<proteinExistence type="predicted"/>
<comment type="caution">
    <text evidence="2">The sequence shown here is derived from an EMBL/GenBank/DDBJ whole genome shotgun (WGS) entry which is preliminary data.</text>
</comment>
<feature type="signal peptide" evidence="1">
    <location>
        <begin position="1"/>
        <end position="18"/>
    </location>
</feature>
<dbReference type="RefSeq" id="WP_252111440.1">
    <property type="nucleotide sequence ID" value="NZ_JAMSCK010000002.1"/>
</dbReference>